<dbReference type="InterPro" id="IPR037208">
    <property type="entry name" value="Spo0E-like_sf"/>
</dbReference>
<organism evidence="1 2">
    <name type="scientific">Rossellomorea oryzaecorticis</name>
    <dbReference type="NCBI Taxonomy" id="1396505"/>
    <lineage>
        <taxon>Bacteria</taxon>
        <taxon>Bacillati</taxon>
        <taxon>Bacillota</taxon>
        <taxon>Bacilli</taxon>
        <taxon>Bacillales</taxon>
        <taxon>Bacillaceae</taxon>
        <taxon>Rossellomorea</taxon>
    </lineage>
</organism>
<evidence type="ECO:0000313" key="2">
    <source>
        <dbReference type="Proteomes" id="UP001389717"/>
    </source>
</evidence>
<reference evidence="1 2" key="1">
    <citation type="submission" date="2024-04" db="EMBL/GenBank/DDBJ databases">
        <title>Bacillus oryzaecorticis sp. nov., a moderately halophilic bacterium isolated from rice husks.</title>
        <authorList>
            <person name="Zhu H.-S."/>
        </authorList>
    </citation>
    <scope>NUCLEOTIDE SEQUENCE [LARGE SCALE GENOMIC DNA]</scope>
    <source>
        <strain evidence="1 2">ZC255</strain>
    </source>
</reference>
<dbReference type="SUPFAM" id="SSF140500">
    <property type="entry name" value="BAS1536-like"/>
    <property type="match status" value="1"/>
</dbReference>
<dbReference type="PANTHER" id="PTHR41263">
    <property type="entry name" value="ASPARTYL-PHOSPHATE PHOSPHATASE YISI"/>
    <property type="match status" value="1"/>
</dbReference>
<proteinExistence type="predicted"/>
<comment type="caution">
    <text evidence="1">The sequence shown here is derived from an EMBL/GenBank/DDBJ whole genome shotgun (WGS) entry which is preliminary data.</text>
</comment>
<evidence type="ECO:0000313" key="1">
    <source>
        <dbReference type="EMBL" id="MEL3974130.1"/>
    </source>
</evidence>
<accession>A0ABU9KDC8</accession>
<dbReference type="Proteomes" id="UP001389717">
    <property type="component" value="Unassembled WGS sequence"/>
</dbReference>
<dbReference type="InterPro" id="IPR018540">
    <property type="entry name" value="Spo0E-like"/>
</dbReference>
<gene>
    <name evidence="1" type="ORF">AAEO50_17740</name>
</gene>
<dbReference type="EMBL" id="JBBYAF010000043">
    <property type="protein sequence ID" value="MEL3974130.1"/>
    <property type="molecule type" value="Genomic_DNA"/>
</dbReference>
<protein>
    <submittedName>
        <fullName evidence="1">Aspartyl-phosphate phosphatase Spo0E family protein</fullName>
    </submittedName>
</protein>
<dbReference type="Pfam" id="PF09388">
    <property type="entry name" value="SpoOE-like"/>
    <property type="match status" value="1"/>
</dbReference>
<dbReference type="RefSeq" id="WP_341985649.1">
    <property type="nucleotide sequence ID" value="NZ_JBBYAF010000043.1"/>
</dbReference>
<keyword evidence="2" id="KW-1185">Reference proteome</keyword>
<dbReference type="InterPro" id="IPR036638">
    <property type="entry name" value="HLH_DNA-bd_sf"/>
</dbReference>
<sequence>MGQYLKKKWLLMKINQKRAEMISLGETLGLGAKETIECSQQLDQLLNQYQECSNPDHSINFQEVPYEFSQVIKNLLKKTAS</sequence>
<dbReference type="PANTHER" id="PTHR41263:SF1">
    <property type="entry name" value="ASPARTYL-PHOSPHATE PHOSPHATASE YISI"/>
    <property type="match status" value="1"/>
</dbReference>
<dbReference type="Gene3D" id="4.10.280.10">
    <property type="entry name" value="Helix-loop-helix DNA-binding domain"/>
    <property type="match status" value="1"/>
</dbReference>
<dbReference type="InterPro" id="IPR053028">
    <property type="entry name" value="Spo0E-like_phosphatase"/>
</dbReference>
<name>A0ABU9KDC8_9BACI</name>